<name>A0A310SCM3_9HYME</name>
<dbReference type="EMBL" id="KQ770168">
    <property type="protein sequence ID" value="OAD52696.1"/>
    <property type="molecule type" value="Genomic_DNA"/>
</dbReference>
<dbReference type="AlphaFoldDB" id="A0A310SCM3"/>
<sequence length="80" mass="9317">MLLSRPNSKIMQDRTYLTEHEFTTTPPPCTPDTGMLRWWGHRAEYSIPSAHIYNHQKCISVSVLTFVRIVQVFFLDVGHI</sequence>
<evidence type="ECO:0000313" key="1">
    <source>
        <dbReference type="EMBL" id="OAD52696.1"/>
    </source>
</evidence>
<protein>
    <submittedName>
        <fullName evidence="1">Uncharacterized protein</fullName>
    </submittedName>
</protein>
<accession>A0A310SCM3</accession>
<gene>
    <name evidence="1" type="ORF">WN48_00399</name>
</gene>
<organism evidence="1 2">
    <name type="scientific">Eufriesea mexicana</name>
    <dbReference type="NCBI Taxonomy" id="516756"/>
    <lineage>
        <taxon>Eukaryota</taxon>
        <taxon>Metazoa</taxon>
        <taxon>Ecdysozoa</taxon>
        <taxon>Arthropoda</taxon>
        <taxon>Hexapoda</taxon>
        <taxon>Insecta</taxon>
        <taxon>Pterygota</taxon>
        <taxon>Neoptera</taxon>
        <taxon>Endopterygota</taxon>
        <taxon>Hymenoptera</taxon>
        <taxon>Apocrita</taxon>
        <taxon>Aculeata</taxon>
        <taxon>Apoidea</taxon>
        <taxon>Anthophila</taxon>
        <taxon>Apidae</taxon>
        <taxon>Eufriesea</taxon>
    </lineage>
</organism>
<dbReference type="Proteomes" id="UP000250275">
    <property type="component" value="Unassembled WGS sequence"/>
</dbReference>
<evidence type="ECO:0000313" key="2">
    <source>
        <dbReference type="Proteomes" id="UP000250275"/>
    </source>
</evidence>
<reference evidence="1 2" key="1">
    <citation type="submission" date="2015-07" db="EMBL/GenBank/DDBJ databases">
        <title>The genome of Eufriesea mexicana.</title>
        <authorList>
            <person name="Pan H."/>
            <person name="Kapheim K."/>
        </authorList>
    </citation>
    <scope>NUCLEOTIDE SEQUENCE [LARGE SCALE GENOMIC DNA]</scope>
    <source>
        <strain evidence="1">0111107269</strain>
        <tissue evidence="1">Whole body</tissue>
    </source>
</reference>
<keyword evidence="2" id="KW-1185">Reference proteome</keyword>
<proteinExistence type="predicted"/>